<name>T5LUM3_9BURK</name>
<keyword evidence="2" id="KW-1185">Reference proteome</keyword>
<gene>
    <name evidence="1" type="ORF">OFAG_02289</name>
</gene>
<sequence>MQTVAFGSWCSPEAGWREKQEKSRAGNFLQAAQRRPVFAGAGTSVDRLSRVERRYRGRPGRKTAQSNKTCQFSSAAARKHILICSSVFFSVKSGGRASGEKNALAEVS</sequence>
<dbReference type="AlphaFoldDB" id="T5LUM3"/>
<evidence type="ECO:0000313" key="1">
    <source>
        <dbReference type="EMBL" id="EQM95193.1"/>
    </source>
</evidence>
<protein>
    <submittedName>
        <fullName evidence="1">Uncharacterized protein</fullName>
    </submittedName>
</protein>
<accession>T5LUM3</accession>
<evidence type="ECO:0000313" key="2">
    <source>
        <dbReference type="Proteomes" id="UP000003973"/>
    </source>
</evidence>
<organism evidence="1 2">
    <name type="scientific">Oxalobacter paraformigenes</name>
    <dbReference type="NCBI Taxonomy" id="556268"/>
    <lineage>
        <taxon>Bacteria</taxon>
        <taxon>Pseudomonadati</taxon>
        <taxon>Pseudomonadota</taxon>
        <taxon>Betaproteobacteria</taxon>
        <taxon>Burkholderiales</taxon>
        <taxon>Oxalobacteraceae</taxon>
        <taxon>Oxalobacter</taxon>
    </lineage>
</organism>
<dbReference type="HOGENOM" id="CLU_2194310_0_0_4"/>
<comment type="caution">
    <text evidence="1">The sequence shown here is derived from an EMBL/GenBank/DDBJ whole genome shotgun (WGS) entry which is preliminary data.</text>
</comment>
<proteinExistence type="predicted"/>
<dbReference type="EMBL" id="ACDP02000023">
    <property type="protein sequence ID" value="EQM95193.1"/>
    <property type="molecule type" value="Genomic_DNA"/>
</dbReference>
<dbReference type="Proteomes" id="UP000003973">
    <property type="component" value="Unassembled WGS sequence"/>
</dbReference>
<reference evidence="1" key="1">
    <citation type="submission" date="2011-10" db="EMBL/GenBank/DDBJ databases">
        <title>The Genome Sequence of Oxalobacter formigenes HOxBLS.</title>
        <authorList>
            <consortium name="The Broad Institute Genome Sequencing Platform"/>
            <person name="Earl A."/>
            <person name="Ward D."/>
            <person name="Feldgarden M."/>
            <person name="Gevers D."/>
            <person name="Allison M.J."/>
            <person name="Humphrey S."/>
            <person name="Young S.K."/>
            <person name="Zeng Q."/>
            <person name="Gargeya S."/>
            <person name="Fitzgerald M."/>
            <person name="Haas B."/>
            <person name="Abouelleil A."/>
            <person name="Alvarado L."/>
            <person name="Arachchi H.M."/>
            <person name="Berlin A."/>
            <person name="Brown A."/>
            <person name="Chapman S.B."/>
            <person name="Chen Z."/>
            <person name="Dunbar C."/>
            <person name="Freedman E."/>
            <person name="Gearin G."/>
            <person name="Goldberg J."/>
            <person name="Griggs A."/>
            <person name="Gujja S."/>
            <person name="Heiman D."/>
            <person name="Howarth C."/>
            <person name="Larson L."/>
            <person name="Lui A."/>
            <person name="MacDonald P.J.P."/>
            <person name="Montmayeur A."/>
            <person name="Murphy C."/>
            <person name="Neiman D."/>
            <person name="Pearson M."/>
            <person name="Priest M."/>
            <person name="Roberts A."/>
            <person name="Saif S."/>
            <person name="Shea T."/>
            <person name="Shenoy N."/>
            <person name="Sisk P."/>
            <person name="Stolte C."/>
            <person name="Sykes S."/>
            <person name="Wortman J."/>
            <person name="Nusbaum C."/>
            <person name="Birren B."/>
        </authorList>
    </citation>
    <scope>NUCLEOTIDE SEQUENCE [LARGE SCALE GENOMIC DNA]</scope>
    <source>
        <strain evidence="1">HOxBLS</strain>
    </source>
</reference>